<dbReference type="RefSeq" id="WP_206559488.1">
    <property type="nucleotide sequence ID" value="NZ_JAFKCZ010000004.1"/>
</dbReference>
<dbReference type="AlphaFoldDB" id="A0A939DD44"/>
<name>A0A939DD44_9GAMM</name>
<dbReference type="Proteomes" id="UP000664303">
    <property type="component" value="Unassembled WGS sequence"/>
</dbReference>
<dbReference type="InterPro" id="IPR032710">
    <property type="entry name" value="NTF2-like_dom_sf"/>
</dbReference>
<sequence length="166" mass="18720">MNELNVLARRVEQLEAIDAIKALKYRYLNACDEKRPEQVLACFAPGPVAIDFGHIGQFDSREAFVEVFKELGCHEHIVDMHHAQNPLVELQGADRATAKICLRFLSLNTRDKTRIQLGGHYDDHYQRVDGEWLITASRFTVTAVEMQDFAAGQSVVTYAGSRMPDA</sequence>
<organism evidence="2 3">
    <name type="scientific">Parahaliea mediterranea</name>
    <dbReference type="NCBI Taxonomy" id="651086"/>
    <lineage>
        <taxon>Bacteria</taxon>
        <taxon>Pseudomonadati</taxon>
        <taxon>Pseudomonadota</taxon>
        <taxon>Gammaproteobacteria</taxon>
        <taxon>Cellvibrionales</taxon>
        <taxon>Halieaceae</taxon>
        <taxon>Parahaliea</taxon>
    </lineage>
</organism>
<evidence type="ECO:0000259" key="1">
    <source>
        <dbReference type="Pfam" id="PF13577"/>
    </source>
</evidence>
<dbReference type="InterPro" id="IPR037401">
    <property type="entry name" value="SnoaL-like"/>
</dbReference>
<keyword evidence="3" id="KW-1185">Reference proteome</keyword>
<dbReference type="Pfam" id="PF13577">
    <property type="entry name" value="SnoaL_4"/>
    <property type="match status" value="1"/>
</dbReference>
<gene>
    <name evidence="2" type="ORF">JYP50_05545</name>
</gene>
<feature type="domain" description="SnoaL-like" evidence="1">
    <location>
        <begin position="12"/>
        <end position="136"/>
    </location>
</feature>
<evidence type="ECO:0000313" key="2">
    <source>
        <dbReference type="EMBL" id="MBN7796040.1"/>
    </source>
</evidence>
<proteinExistence type="predicted"/>
<accession>A0A939DD44</accession>
<reference evidence="2" key="1">
    <citation type="submission" date="2021-02" db="EMBL/GenBank/DDBJ databases">
        <title>PHA producing bacteria isolated from coastal sediment in Guangdong, Shenzhen.</title>
        <authorList>
            <person name="Zheng W."/>
            <person name="Yu S."/>
            <person name="Huang Y."/>
        </authorList>
    </citation>
    <scope>NUCLEOTIDE SEQUENCE</scope>
    <source>
        <strain evidence="2">TN14-10</strain>
    </source>
</reference>
<comment type="caution">
    <text evidence="2">The sequence shown here is derived from an EMBL/GenBank/DDBJ whole genome shotgun (WGS) entry which is preliminary data.</text>
</comment>
<dbReference type="EMBL" id="JAFKCZ010000004">
    <property type="protein sequence ID" value="MBN7796040.1"/>
    <property type="molecule type" value="Genomic_DNA"/>
</dbReference>
<protein>
    <submittedName>
        <fullName evidence="2">Nuclear transport factor 2 family protein</fullName>
    </submittedName>
</protein>
<dbReference type="Gene3D" id="3.10.450.50">
    <property type="match status" value="1"/>
</dbReference>
<evidence type="ECO:0000313" key="3">
    <source>
        <dbReference type="Proteomes" id="UP000664303"/>
    </source>
</evidence>
<dbReference type="CDD" id="cd00531">
    <property type="entry name" value="NTF2_like"/>
    <property type="match status" value="1"/>
</dbReference>
<dbReference type="SUPFAM" id="SSF54427">
    <property type="entry name" value="NTF2-like"/>
    <property type="match status" value="1"/>
</dbReference>